<keyword evidence="3" id="KW-1185">Reference proteome</keyword>
<comment type="caution">
    <text evidence="2">The sequence shown here is derived from an EMBL/GenBank/DDBJ whole genome shotgun (WGS) entry which is preliminary data.</text>
</comment>
<reference evidence="2 3" key="1">
    <citation type="submission" date="2021-01" db="EMBL/GenBank/DDBJ databases">
        <title>Whole genome shotgun sequence of Planobispora longispora NBRC 13918.</title>
        <authorList>
            <person name="Komaki H."/>
            <person name="Tamura T."/>
        </authorList>
    </citation>
    <scope>NUCLEOTIDE SEQUENCE [LARGE SCALE GENOMIC DNA]</scope>
    <source>
        <strain evidence="2 3">NBRC 13918</strain>
    </source>
</reference>
<evidence type="ECO:0000256" key="1">
    <source>
        <dbReference type="SAM" id="MobiDB-lite"/>
    </source>
</evidence>
<organism evidence="2 3">
    <name type="scientific">Planobispora longispora</name>
    <dbReference type="NCBI Taxonomy" id="28887"/>
    <lineage>
        <taxon>Bacteria</taxon>
        <taxon>Bacillati</taxon>
        <taxon>Actinomycetota</taxon>
        <taxon>Actinomycetes</taxon>
        <taxon>Streptosporangiales</taxon>
        <taxon>Streptosporangiaceae</taxon>
        <taxon>Planobispora</taxon>
    </lineage>
</organism>
<dbReference type="EMBL" id="BOOH01000014">
    <property type="protein sequence ID" value="GIH75193.1"/>
    <property type="molecule type" value="Genomic_DNA"/>
</dbReference>
<feature type="region of interest" description="Disordered" evidence="1">
    <location>
        <begin position="174"/>
        <end position="203"/>
    </location>
</feature>
<protein>
    <submittedName>
        <fullName evidence="2">Uncharacterized protein</fullName>
    </submittedName>
</protein>
<gene>
    <name evidence="2" type="ORF">Plo01_16220</name>
</gene>
<dbReference type="Proteomes" id="UP000616724">
    <property type="component" value="Unassembled WGS sequence"/>
</dbReference>
<dbReference type="AlphaFoldDB" id="A0A8J3RMZ3"/>
<proteinExistence type="predicted"/>
<sequence>MSRTDLSEIEYFRHIEHLARAIVDAAGGEGWLTLTGVSGETTPLQRAVIETARHLRHYHFDGDGCLDGELPPMKLAGVVILRPHAVPVDMQESYTEICARLDIEARPEGWAIWNTWAGDGQPISIVLVDAGGTEGLLMNWARGIEVYPVTPLPAQVVLTRQGWLTPMTLSPASARRLGATRPTGRTLPVNPGSSGGSTPSEAG</sequence>
<accession>A0A8J3RMZ3</accession>
<dbReference type="RefSeq" id="WP_203889889.1">
    <property type="nucleotide sequence ID" value="NZ_BOOH01000014.1"/>
</dbReference>
<evidence type="ECO:0000313" key="2">
    <source>
        <dbReference type="EMBL" id="GIH75193.1"/>
    </source>
</evidence>
<evidence type="ECO:0000313" key="3">
    <source>
        <dbReference type="Proteomes" id="UP000616724"/>
    </source>
</evidence>
<name>A0A8J3RMZ3_9ACTN</name>